<dbReference type="InterPro" id="IPR050164">
    <property type="entry name" value="Peptidase_C19"/>
</dbReference>
<evidence type="ECO:0000256" key="9">
    <source>
        <dbReference type="SAM" id="MobiDB-lite"/>
    </source>
</evidence>
<evidence type="ECO:0000259" key="10">
    <source>
        <dbReference type="PROSITE" id="PS50030"/>
    </source>
</evidence>
<reference evidence="12" key="1">
    <citation type="submission" date="2019-08" db="EMBL/GenBank/DDBJ databases">
        <title>The improved chromosome-level genome for the pearl oyster Pinctada fucata martensii using PacBio sequencing and Hi-C.</title>
        <authorList>
            <person name="Zheng Z."/>
        </authorList>
    </citation>
    <scope>NUCLEOTIDE SEQUENCE</scope>
    <source>
        <strain evidence="12">ZZ-2019</strain>
        <tissue evidence="12">Adductor muscle</tissue>
    </source>
</reference>
<comment type="catalytic activity">
    <reaction evidence="1">
        <text>Thiol-dependent hydrolysis of ester, thioester, amide, peptide and isopeptide bonds formed by the C-terminal Gly of ubiquitin (a 76-residue protein attached to proteins as an intracellular targeting signal).</text>
        <dbReference type="EC" id="3.4.19.12"/>
    </reaction>
</comment>
<evidence type="ECO:0000256" key="2">
    <source>
        <dbReference type="ARBA" id="ARBA00009085"/>
    </source>
</evidence>
<feature type="domain" description="USP" evidence="11">
    <location>
        <begin position="1624"/>
        <end position="1993"/>
    </location>
</feature>
<dbReference type="InterPro" id="IPR001394">
    <property type="entry name" value="Peptidase_C19_UCH"/>
</dbReference>
<feature type="compositionally biased region" description="Basic and acidic residues" evidence="9">
    <location>
        <begin position="2562"/>
        <end position="2571"/>
    </location>
</feature>
<dbReference type="GO" id="GO:0005634">
    <property type="term" value="C:nucleus"/>
    <property type="evidence" value="ECO:0007669"/>
    <property type="project" value="TreeGrafter"/>
</dbReference>
<dbReference type="EMBL" id="VSWD01000010">
    <property type="protein sequence ID" value="KAK3091990.1"/>
    <property type="molecule type" value="Genomic_DNA"/>
</dbReference>
<dbReference type="Gene3D" id="3.90.70.10">
    <property type="entry name" value="Cysteine proteinases"/>
    <property type="match status" value="1"/>
</dbReference>
<dbReference type="Pfam" id="PF25010">
    <property type="entry name" value="ARM_UBP24_USP9X-Y"/>
    <property type="match status" value="1"/>
</dbReference>
<evidence type="ECO:0000256" key="3">
    <source>
        <dbReference type="ARBA" id="ARBA00012759"/>
    </source>
</evidence>
<comment type="similarity">
    <text evidence="2">Belongs to the peptidase C19 family.</text>
</comment>
<dbReference type="InterPro" id="IPR016024">
    <property type="entry name" value="ARM-type_fold"/>
</dbReference>
<dbReference type="InterPro" id="IPR055176">
    <property type="entry name" value="UBP24/USP9X/USP9Y_UBL"/>
</dbReference>
<dbReference type="SUPFAM" id="SSF54001">
    <property type="entry name" value="Cysteine proteinases"/>
    <property type="match status" value="1"/>
</dbReference>
<keyword evidence="6" id="KW-0833">Ubl conjugation pathway</keyword>
<dbReference type="InterPro" id="IPR009060">
    <property type="entry name" value="UBA-like_sf"/>
</dbReference>
<protein>
    <recommendedName>
        <fullName evidence="3">ubiquitinyl hydrolase 1</fullName>
        <ecNumber evidence="3">3.4.19.12</ecNumber>
    </recommendedName>
</protein>
<dbReference type="InterPro" id="IPR056850">
    <property type="entry name" value="ARM_UBP34_24_USP9X_Y"/>
</dbReference>
<dbReference type="InterPro" id="IPR038765">
    <property type="entry name" value="Papain-like_cys_pep_sf"/>
</dbReference>
<keyword evidence="5" id="KW-0645">Protease</keyword>
<dbReference type="PROSITE" id="PS50235">
    <property type="entry name" value="USP_3"/>
    <property type="match status" value="1"/>
</dbReference>
<evidence type="ECO:0000313" key="12">
    <source>
        <dbReference type="EMBL" id="KAK3091990.1"/>
    </source>
</evidence>
<keyword evidence="13" id="KW-1185">Reference proteome</keyword>
<dbReference type="Proteomes" id="UP001186944">
    <property type="component" value="Unassembled WGS sequence"/>
</dbReference>
<feature type="compositionally biased region" description="Polar residues" evidence="9">
    <location>
        <begin position="1097"/>
        <end position="1106"/>
    </location>
</feature>
<dbReference type="PROSITE" id="PS50030">
    <property type="entry name" value="UBA"/>
    <property type="match status" value="1"/>
</dbReference>
<dbReference type="InterPro" id="IPR018200">
    <property type="entry name" value="USP_CS"/>
</dbReference>
<dbReference type="Pfam" id="PF22900">
    <property type="entry name" value="UCH_UBL1"/>
    <property type="match status" value="1"/>
</dbReference>
<sequence>MEVDEEQVHTLLTMGFGELEVRKALRRAKNDLNEAVAYLTNDHPTSSYDTLDEIDVEMKPDVQSRASQEPMYGPAPLPSYEEVTAAAEQDVGTENGSKDGEMEELNPLEFPVTNLYELEGRVFAEHWSIPYKKEESLGKCLLAATRLAEANICDSDEHCKRFMERCMTESFQKLMTSAAVHRWNSEIQEGIFNMSQLLIDLVVARIQHQPVPIDLLDVLTMALNKETEFHYRNRSRKDRVYWEDKFEEGQLFTINTSAKSSVDPYGWLTHLINRFAVNSGFDRVKTGLELEDIDAPSMAALLRPFGTCAEFLNPKVVTDLLAPGMEKAIKFIQNLEEKDLKDKKIGCVSDLLASMKLLCIQMWPQHTKSLDDLRLEVALRMLKSPHFNAKMNSLKEVTKLIEDATSSKASKTAMDPQVILKWLVDHKVLSIALEGNIDQVQYCDKVKGLVDFLGSELSTEELSMIWKMQNGQTNNVIDNIHSIIAAAAVKFDAPQLEQLFHLIQKKWQDDNDRMKEKLLSLIGRIGRDGRDQTTTTRVLELLWDLSHLPALSTHLIELALEEHLAILSDSYSVREQVKRQYVIKCVDDIKKGACVLPSLKQLLHVCKNIIKQSNHKTDKGILHDLNKNHDVIKLVTQSLVKCHKQAVGNVGDGQLGAKTVVDGRYPHSEFVTTHLQFLQYLLQEGALYLPLNRARDIWGALVGGAESCPWDRETCYEWFSKGISDLEMETQSQLFLKEILKLDVSKISEEGFTCFKRYFENVNKYEHRLKSDGNKLIVDKAELFGLDYIWQICLNTADEGIAESAIQLLLTVSYTNLAPRLKKDPVSLHKRFITECYNRLEAAMIGMTGTVVSQGVYWATKTLTAAIVKEVANVPLPSRSIKLMNIERLLWLAEMYVLNVEENHHTPRTILPHGSSFHGHQINLFITCESSKQEFMLLCHSNESLASVKVRIADRMRQNADNIQIIAQEKPLGPSKDQKLLHQLDLQDNQVIQVRLSTSAGQPLTIKEPTTPTAKQTFDLEQEKMLPGVVMSAGGQVFEMLYQLADLDEPRITSRVRKLLMLIPTDPQILDNLDSINSNKIMKQSTDDMSPRASPRKTGSQTSLGPNSPRLPPKDILKSLFDASSQDMSAFRVLYNLEVLSSKLMPVSQDMGSRLCAQHFGEDFLNAGGLQVVVTVLQAEALKPEVNYTIRQGCYSICLQLARFLLCGQTVTNSSSGKVQGEELKTGANTLSATPPTTSPLSIVIDKPSSGSHAVQTMGVLEFTETVSCFMRVTWAAAAGRLHLLSSNQPIIESSVGYGCGHRSRQSSTGSTGSTDSGSDCQSLHAGVCIKTSSICTQDCTIAKEALEILVTCLQLRSELIASFYSLPCVSDFIIEILVGCSHTDIRNAALDQFYLLSQTEVLTSEGNSLQQTPHHFMLQVLLKAYLPFWVSSASTRGASQRLLHQCTQYFDLRCQLLDSLSTEDQTKLQLDLSSMLEDEITWLSNYVPSTNPDLSETDNCLLAGHLKLIKTLFTCEGIDREEFGRTLVYEILHDFLFPASKVMMDSMNSTNPDTLEEVLPKCNESDSRVAAYQLLIELSKGSLPMLQDICKQLIEMHHLPHPDCANEWEYLPPVDGRARCGFVGLKNGGATCYMNSVIQQLYMVPGLPQVILGMEEDGPEEESVFFQFQQVFGHLLDSKLQYHEPDKFWKVFKLWGQTVNIREQQDAFDFFQALIDQVDEHMKKTSKEEIFKKTFSGVYSDQKICKDCPHRYEREEHFYALNLTVKNATLQDSLDQFVKGELLEGDNAYFCEKCGEKRNAIKRMCIKTLPPLLCIQLKRFGYDWEANRALKFDDHFKFPWVLDMEPYTTEGMARREEHMENVESGSESESGDFMTNSDDRELEIIAGRHVEQKQINYELVGIVVHSGQANAGHYYSFIKDRRGDVMTNQQRGKWFKFNDTVVEEFEMSDASLEAECFGGTYKAKIAEQSSVSTYPDDRVRYWNGYMLFYEKIQDHPKTPISAKKSKIEARKTLPKGKSRMDSDSLMELTELVHKGERKGIFMDQMPASIHQVIQAENLTFVKNRDVYNTEYFRFVKDLVGANLCNECHKNFAQMSVKSLELGMKFLFNTFFRTKRKSKQDLDEWIDVIESLLEKSKEACDWLVEYLSCQNGVSYIKPFLLECPNRDVRFTMARIMDRVMLSYFHHGGVPTHKQFNEILENLLQMLNKDVIDHCKNSWNYFQVLKSYVQYGTKSVSHMFLRQGFQRLVSFLLGVDNGSESTTRRWSSIQSREFENLHSTLAILVLNCEVSQHWTEDPGKDYAIRKPTSVHPNKYLRMSHEMDRYVFGAESNRYLREVLHAIRELSGTQRFVCDMLVYCSFCNLNFTMTVLKHVMHQYMTVPSNELKPILAVLMDLLTLEDPIQLKRLEIVIDGGHIDDQGTQYESLLAVIRLNHVQDSRRSYSCIKFLVSLANSCPSAKDYLMQIPSKWQWAVNWLKKKMSEYYWTPSSTSTLSNEDSNRKSFQRTISAQSTLEDAKALLTELEAHEGNFDMDTNGNHDDRDTESSQDTQSSNQTDSQMTSVDEKDHKGSS</sequence>
<dbReference type="Gene3D" id="1.10.8.10">
    <property type="entry name" value="DNA helicase RuvA subunit, C-terminal domain"/>
    <property type="match status" value="1"/>
</dbReference>
<gene>
    <name evidence="12" type="ORF">FSP39_024290</name>
</gene>
<dbReference type="PROSITE" id="PS00972">
    <property type="entry name" value="USP_1"/>
    <property type="match status" value="1"/>
</dbReference>
<dbReference type="SUPFAM" id="SSF48371">
    <property type="entry name" value="ARM repeat"/>
    <property type="match status" value="1"/>
</dbReference>
<evidence type="ECO:0000256" key="5">
    <source>
        <dbReference type="ARBA" id="ARBA00022670"/>
    </source>
</evidence>
<feature type="region of interest" description="Disordered" evidence="9">
    <location>
        <begin position="2526"/>
        <end position="2571"/>
    </location>
</feature>
<dbReference type="CDD" id="cd17065">
    <property type="entry name" value="Ubl_UBP24"/>
    <property type="match status" value="1"/>
</dbReference>
<dbReference type="InterPro" id="IPR029071">
    <property type="entry name" value="Ubiquitin-like_domsf"/>
</dbReference>
<evidence type="ECO:0000256" key="6">
    <source>
        <dbReference type="ARBA" id="ARBA00022786"/>
    </source>
</evidence>
<dbReference type="InterPro" id="IPR021905">
    <property type="entry name" value="DUF3517"/>
</dbReference>
<dbReference type="SUPFAM" id="SSF46934">
    <property type="entry name" value="UBA-like"/>
    <property type="match status" value="1"/>
</dbReference>
<organism evidence="12 13">
    <name type="scientific">Pinctada imbricata</name>
    <name type="common">Atlantic pearl-oyster</name>
    <name type="synonym">Pinctada martensii</name>
    <dbReference type="NCBI Taxonomy" id="66713"/>
    <lineage>
        <taxon>Eukaryota</taxon>
        <taxon>Metazoa</taxon>
        <taxon>Spiralia</taxon>
        <taxon>Lophotrochozoa</taxon>
        <taxon>Mollusca</taxon>
        <taxon>Bivalvia</taxon>
        <taxon>Autobranchia</taxon>
        <taxon>Pteriomorphia</taxon>
        <taxon>Pterioida</taxon>
        <taxon>Pterioidea</taxon>
        <taxon>Pteriidae</taxon>
        <taxon>Pinctada</taxon>
    </lineage>
</organism>
<keyword evidence="7" id="KW-0378">Hydrolase</keyword>
<feature type="region of interest" description="Disordered" evidence="9">
    <location>
        <begin position="1083"/>
        <end position="1111"/>
    </location>
</feature>
<dbReference type="GO" id="GO:0006508">
    <property type="term" value="P:proteolysis"/>
    <property type="evidence" value="ECO:0007669"/>
    <property type="project" value="UniProtKB-KW"/>
</dbReference>
<accession>A0AA89BQU1</accession>
<evidence type="ECO:0000256" key="4">
    <source>
        <dbReference type="ARBA" id="ARBA00022553"/>
    </source>
</evidence>
<feature type="domain" description="UBA" evidence="10">
    <location>
        <begin position="2"/>
        <end position="42"/>
    </location>
</feature>
<dbReference type="CDD" id="cd02659">
    <property type="entry name" value="peptidase_C19C"/>
    <property type="match status" value="1"/>
</dbReference>
<name>A0AA89BQU1_PINIB</name>
<dbReference type="GO" id="GO:0016579">
    <property type="term" value="P:protein deubiquitination"/>
    <property type="evidence" value="ECO:0007669"/>
    <property type="project" value="InterPro"/>
</dbReference>
<evidence type="ECO:0000256" key="8">
    <source>
        <dbReference type="ARBA" id="ARBA00022807"/>
    </source>
</evidence>
<dbReference type="GO" id="GO:0004843">
    <property type="term" value="F:cysteine-type deubiquitinase activity"/>
    <property type="evidence" value="ECO:0007669"/>
    <property type="project" value="UniProtKB-EC"/>
</dbReference>
<dbReference type="SMART" id="SM00165">
    <property type="entry name" value="UBA"/>
    <property type="match status" value="1"/>
</dbReference>
<dbReference type="InterPro" id="IPR028889">
    <property type="entry name" value="USP"/>
</dbReference>
<dbReference type="Pfam" id="PF00443">
    <property type="entry name" value="UCH"/>
    <property type="match status" value="1"/>
</dbReference>
<dbReference type="InterPro" id="IPR015940">
    <property type="entry name" value="UBA"/>
</dbReference>
<comment type="caution">
    <text evidence="12">The sequence shown here is derived from an EMBL/GenBank/DDBJ whole genome shotgun (WGS) entry which is preliminary data.</text>
</comment>
<dbReference type="InterPro" id="IPR047061">
    <property type="entry name" value="UBP24_Ubl"/>
</dbReference>
<dbReference type="GO" id="GO:0005829">
    <property type="term" value="C:cytosol"/>
    <property type="evidence" value="ECO:0007669"/>
    <property type="project" value="TreeGrafter"/>
</dbReference>
<evidence type="ECO:0000256" key="1">
    <source>
        <dbReference type="ARBA" id="ARBA00000707"/>
    </source>
</evidence>
<evidence type="ECO:0000313" key="13">
    <source>
        <dbReference type="Proteomes" id="UP001186944"/>
    </source>
</evidence>
<dbReference type="Pfam" id="PF12030">
    <property type="entry name" value="DUF3517"/>
    <property type="match status" value="1"/>
</dbReference>
<dbReference type="PANTHER" id="PTHR24006:SF943">
    <property type="entry name" value="UBIQUITIN CARBOXYL-TERMINAL HYDROLASE PUF"/>
    <property type="match status" value="1"/>
</dbReference>
<evidence type="ECO:0000259" key="11">
    <source>
        <dbReference type="PROSITE" id="PS50235"/>
    </source>
</evidence>
<feature type="compositionally biased region" description="Low complexity" evidence="9">
    <location>
        <begin position="2546"/>
        <end position="2561"/>
    </location>
</feature>
<proteinExistence type="inferred from homology"/>
<dbReference type="SUPFAM" id="SSF54236">
    <property type="entry name" value="Ubiquitin-like"/>
    <property type="match status" value="1"/>
</dbReference>
<dbReference type="EC" id="3.4.19.12" evidence="3"/>
<dbReference type="PANTHER" id="PTHR24006">
    <property type="entry name" value="UBIQUITIN CARBOXYL-TERMINAL HYDROLASE"/>
    <property type="match status" value="1"/>
</dbReference>
<dbReference type="PROSITE" id="PS00973">
    <property type="entry name" value="USP_2"/>
    <property type="match status" value="1"/>
</dbReference>
<keyword evidence="8" id="KW-0788">Thiol protease</keyword>
<dbReference type="FunFam" id="3.90.70.10:FF:000022">
    <property type="entry name" value="Ubiquitin carboxyl-terminal hydrolase 24"/>
    <property type="match status" value="1"/>
</dbReference>
<evidence type="ECO:0000256" key="7">
    <source>
        <dbReference type="ARBA" id="ARBA00022801"/>
    </source>
</evidence>
<dbReference type="Pfam" id="PF00627">
    <property type="entry name" value="UBA"/>
    <property type="match status" value="1"/>
</dbReference>
<keyword evidence="4" id="KW-0597">Phosphoprotein</keyword>